<dbReference type="Proteomes" id="UP000199373">
    <property type="component" value="Unassembled WGS sequence"/>
</dbReference>
<gene>
    <name evidence="1" type="ORF">SAMN04487850_1710</name>
</gene>
<evidence type="ECO:0008006" key="3">
    <source>
        <dbReference type="Google" id="ProtNLM"/>
    </source>
</evidence>
<name>A0A1I0PEY1_9BACT</name>
<protein>
    <recommendedName>
        <fullName evidence="3">DUF3316 domain-containing protein</fullName>
    </recommendedName>
</protein>
<dbReference type="AlphaFoldDB" id="A0A1I0PEY1"/>
<evidence type="ECO:0000313" key="2">
    <source>
        <dbReference type="Proteomes" id="UP000199373"/>
    </source>
</evidence>
<accession>A0A1I0PEY1</accession>
<reference evidence="1 2" key="1">
    <citation type="submission" date="2016-10" db="EMBL/GenBank/DDBJ databases">
        <authorList>
            <person name="de Groot N.N."/>
        </authorList>
    </citation>
    <scope>NUCLEOTIDE SEQUENCE [LARGE SCALE GENOMIC DNA]</scope>
    <source>
        <strain evidence="1 2">TC2-24</strain>
    </source>
</reference>
<evidence type="ECO:0000313" key="1">
    <source>
        <dbReference type="EMBL" id="SEW12890.1"/>
    </source>
</evidence>
<proteinExistence type="predicted"/>
<organism evidence="1 2">
    <name type="scientific">Prevotella aff. ruminicola Tc2-24</name>
    <dbReference type="NCBI Taxonomy" id="81582"/>
    <lineage>
        <taxon>Bacteria</taxon>
        <taxon>Pseudomonadati</taxon>
        <taxon>Bacteroidota</taxon>
        <taxon>Bacteroidia</taxon>
        <taxon>Bacteroidales</taxon>
        <taxon>Prevotellaceae</taxon>
        <taxon>Prevotella</taxon>
    </lineage>
</organism>
<keyword evidence="2" id="KW-1185">Reference proteome</keyword>
<sequence length="282" mass="32480">MMKYSHPIHLKELSVRRLSWAFLPMMWFCLPIVAQEQASLSSSPDAMTSTSLIGIGTTRILDTYITPEQFSGTGFSYLNIRERVKDNRRWNTITEHELDLSSTDDRSGNITMLEGSYNLYWGFYCKWNLLADRLHLQTGGVLNACLGFLYDMTASNNPAQARAAVNFMPSAITTYDLTLWQQRFVIRYELNLPLMGMMFSPNYGQSYYEIFSLGNYDHNIVPTTCVCAPNIRQQITLDWQASKRWAVRVGYLGNYQQAAVNNLKQHVYTHRLLIGVVRRLVR</sequence>
<dbReference type="EMBL" id="FOIQ01000004">
    <property type="protein sequence ID" value="SEW12890.1"/>
    <property type="molecule type" value="Genomic_DNA"/>
</dbReference>